<evidence type="ECO:0000256" key="1">
    <source>
        <dbReference type="SAM" id="MobiDB-lite"/>
    </source>
</evidence>
<feature type="compositionally biased region" description="Low complexity" evidence="1">
    <location>
        <begin position="190"/>
        <end position="201"/>
    </location>
</feature>
<name>A0ABW0X9K9_9ACTN</name>
<evidence type="ECO:0008006" key="5">
    <source>
        <dbReference type="Google" id="ProtNLM"/>
    </source>
</evidence>
<dbReference type="RefSeq" id="WP_380227516.1">
    <property type="nucleotide sequence ID" value="NZ_JBHSOF010000032.1"/>
</dbReference>
<keyword evidence="2" id="KW-1133">Transmembrane helix</keyword>
<feature type="compositionally biased region" description="Low complexity" evidence="1">
    <location>
        <begin position="110"/>
        <end position="131"/>
    </location>
</feature>
<accession>A0ABW0X9K9</accession>
<proteinExistence type="predicted"/>
<feature type="region of interest" description="Disordered" evidence="1">
    <location>
        <begin position="1"/>
        <end position="28"/>
    </location>
</feature>
<protein>
    <recommendedName>
        <fullName evidence="5">Gram-positive cocci surface proteins LPxTG domain-containing protein</fullName>
    </recommendedName>
</protein>
<dbReference type="EMBL" id="JBHSOF010000032">
    <property type="protein sequence ID" value="MFC5665846.1"/>
    <property type="molecule type" value="Genomic_DNA"/>
</dbReference>
<keyword evidence="2" id="KW-0472">Membrane</keyword>
<feature type="transmembrane region" description="Helical" evidence="2">
    <location>
        <begin position="33"/>
        <end position="54"/>
    </location>
</feature>
<comment type="caution">
    <text evidence="3">The sequence shown here is derived from an EMBL/GenBank/DDBJ whole genome shotgun (WGS) entry which is preliminary data.</text>
</comment>
<evidence type="ECO:0000313" key="4">
    <source>
        <dbReference type="Proteomes" id="UP001595975"/>
    </source>
</evidence>
<dbReference type="Proteomes" id="UP001595975">
    <property type="component" value="Unassembled WGS sequence"/>
</dbReference>
<organism evidence="3 4">
    <name type="scientific">Kitasatospora misakiensis</name>
    <dbReference type="NCBI Taxonomy" id="67330"/>
    <lineage>
        <taxon>Bacteria</taxon>
        <taxon>Bacillati</taxon>
        <taxon>Actinomycetota</taxon>
        <taxon>Actinomycetes</taxon>
        <taxon>Kitasatosporales</taxon>
        <taxon>Streptomycetaceae</taxon>
        <taxon>Kitasatospora</taxon>
    </lineage>
</organism>
<feature type="compositionally biased region" description="Basic and acidic residues" evidence="1">
    <location>
        <begin position="175"/>
        <end position="189"/>
    </location>
</feature>
<evidence type="ECO:0000256" key="2">
    <source>
        <dbReference type="SAM" id="Phobius"/>
    </source>
</evidence>
<reference evidence="4" key="1">
    <citation type="journal article" date="2019" name="Int. J. Syst. Evol. Microbiol.">
        <title>The Global Catalogue of Microorganisms (GCM) 10K type strain sequencing project: providing services to taxonomists for standard genome sequencing and annotation.</title>
        <authorList>
            <consortium name="The Broad Institute Genomics Platform"/>
            <consortium name="The Broad Institute Genome Sequencing Center for Infectious Disease"/>
            <person name="Wu L."/>
            <person name="Ma J."/>
        </authorList>
    </citation>
    <scope>NUCLEOTIDE SEQUENCE [LARGE SCALE GENOMIC DNA]</scope>
    <source>
        <strain evidence="4">CGMCC 4.1437</strain>
    </source>
</reference>
<keyword evidence="4" id="KW-1185">Reference proteome</keyword>
<sequence>MPAPSSSSAFLGPLPAALPPHPSRRRSGRARRLLGVAVFGLAVPLVIGPVAVAAPAGVGAVPVPVASPEPSAPSDAPSDAPSPEASARPMRPSAGADPGPEAVPEESSPEVEPSTAATPSTTASAWQSAAPGRSGPSWAGWEQRRYRHRPASAPERPESAPEGAPDLGRAQAAERTPERTPERRPERSAEAGVDAAGPVAGPQGGTSAAPDSPGAPGEDFTGETLALGLPGQQTVTVGPVVLPTRWDDAATRQLPLGAGLGLIGCGLGLIGLRLRRD</sequence>
<gene>
    <name evidence="3" type="ORF">ACFP3U_23035</name>
</gene>
<feature type="compositionally biased region" description="Low complexity" evidence="1">
    <location>
        <begin position="1"/>
        <end position="15"/>
    </location>
</feature>
<feature type="region of interest" description="Disordered" evidence="1">
    <location>
        <begin position="60"/>
        <end position="231"/>
    </location>
</feature>
<keyword evidence="2" id="KW-0812">Transmembrane</keyword>
<evidence type="ECO:0000313" key="3">
    <source>
        <dbReference type="EMBL" id="MFC5665846.1"/>
    </source>
</evidence>
<feature type="compositionally biased region" description="Low complexity" evidence="1">
    <location>
        <begin position="72"/>
        <end position="87"/>
    </location>
</feature>